<dbReference type="EMBL" id="CAJVPK010000244">
    <property type="protein sequence ID" value="CAG8481871.1"/>
    <property type="molecule type" value="Genomic_DNA"/>
</dbReference>
<name>A0A9N8W9B0_9GLOM</name>
<evidence type="ECO:0000313" key="2">
    <source>
        <dbReference type="EMBL" id="CAG8481871.1"/>
    </source>
</evidence>
<proteinExistence type="predicted"/>
<gene>
    <name evidence="2" type="ORF">DEBURN_LOCUS3707</name>
</gene>
<feature type="region of interest" description="Disordered" evidence="1">
    <location>
        <begin position="322"/>
        <end position="357"/>
    </location>
</feature>
<sequence>MKQNRSHRSHPYTLATRSFRTIRSGDHQHNLFDVESQFFAPNLESNNKSRTLSPDENSFQNYNENEYLPLENNEIKSNSCFNRVDLSTYNSELTQHNGYNLQSHSHFNYNEVNVQELYAKIRNPIGSNTSVENNNFSDPLYQISMKLISIRDKLYMSSDENHIMRLVSELIEESKSVNSLTLETQLDLEMKFVITTLAKKIADLCNKEVELVHHIFSKHKEFVENTSFLFKEFQNLDPKRENSKRQKTDPMATLWFIKYLLDNDLQRPDKKQRNWLSLWTNMMLHDVNRWFIRTNNNYIKKNEKETARKKLTERAKITSKQLRNTFKACDSKNKMSSKRSQPYDKEGRGRKPNKSEI</sequence>
<feature type="compositionally biased region" description="Basic and acidic residues" evidence="1">
    <location>
        <begin position="341"/>
        <end position="357"/>
    </location>
</feature>
<reference evidence="2" key="1">
    <citation type="submission" date="2021-06" db="EMBL/GenBank/DDBJ databases">
        <authorList>
            <person name="Kallberg Y."/>
            <person name="Tangrot J."/>
            <person name="Rosling A."/>
        </authorList>
    </citation>
    <scope>NUCLEOTIDE SEQUENCE</scope>
    <source>
        <strain evidence="2">AZ414A</strain>
    </source>
</reference>
<keyword evidence="3" id="KW-1185">Reference proteome</keyword>
<evidence type="ECO:0000313" key="3">
    <source>
        <dbReference type="Proteomes" id="UP000789706"/>
    </source>
</evidence>
<comment type="caution">
    <text evidence="2">The sequence shown here is derived from an EMBL/GenBank/DDBJ whole genome shotgun (WGS) entry which is preliminary data.</text>
</comment>
<dbReference type="Proteomes" id="UP000789706">
    <property type="component" value="Unassembled WGS sequence"/>
</dbReference>
<organism evidence="2 3">
    <name type="scientific">Diversispora eburnea</name>
    <dbReference type="NCBI Taxonomy" id="1213867"/>
    <lineage>
        <taxon>Eukaryota</taxon>
        <taxon>Fungi</taxon>
        <taxon>Fungi incertae sedis</taxon>
        <taxon>Mucoromycota</taxon>
        <taxon>Glomeromycotina</taxon>
        <taxon>Glomeromycetes</taxon>
        <taxon>Diversisporales</taxon>
        <taxon>Diversisporaceae</taxon>
        <taxon>Diversispora</taxon>
    </lineage>
</organism>
<dbReference type="AlphaFoldDB" id="A0A9N8W9B0"/>
<protein>
    <submittedName>
        <fullName evidence="2">1743_t:CDS:1</fullName>
    </submittedName>
</protein>
<accession>A0A9N8W9B0</accession>
<dbReference type="OrthoDB" id="2448227at2759"/>
<evidence type="ECO:0000256" key="1">
    <source>
        <dbReference type="SAM" id="MobiDB-lite"/>
    </source>
</evidence>